<reference evidence="4" key="1">
    <citation type="submission" date="2016-07" db="EMBL/GenBank/DDBJ databases">
        <title>De novo transcriptome assembly of four accessions of the metal hyperaccumulator plant Noccaea caerulescens.</title>
        <authorList>
            <person name="Blande D."/>
            <person name="Halimaa P."/>
            <person name="Tervahauta A.I."/>
            <person name="Aarts M.G."/>
            <person name="Karenlampi S.O."/>
        </authorList>
    </citation>
    <scope>NUCLEOTIDE SEQUENCE</scope>
</reference>
<evidence type="ECO:0000259" key="2">
    <source>
        <dbReference type="Pfam" id="PF05970"/>
    </source>
</evidence>
<dbReference type="EC" id="5.6.2.3" evidence="1"/>
<keyword evidence="1" id="KW-0233">DNA recombination</keyword>
<dbReference type="InterPro" id="IPR027417">
    <property type="entry name" value="P-loop_NTPase"/>
</dbReference>
<accession>A0A1J3DHC5</accession>
<dbReference type="InterPro" id="IPR049163">
    <property type="entry name" value="Pif1-like_2B_dom"/>
</dbReference>
<keyword evidence="1" id="KW-0234">DNA repair</keyword>
<feature type="domain" description="DNA helicase Pif1-like 2B" evidence="3">
    <location>
        <begin position="306"/>
        <end position="352"/>
    </location>
</feature>
<dbReference type="GO" id="GO:0000723">
    <property type="term" value="P:telomere maintenance"/>
    <property type="evidence" value="ECO:0007669"/>
    <property type="project" value="InterPro"/>
</dbReference>
<evidence type="ECO:0000259" key="3">
    <source>
        <dbReference type="Pfam" id="PF21530"/>
    </source>
</evidence>
<dbReference type="SUPFAM" id="SSF52540">
    <property type="entry name" value="P-loop containing nucleoside triphosphate hydrolases"/>
    <property type="match status" value="2"/>
</dbReference>
<dbReference type="GO" id="GO:0006310">
    <property type="term" value="P:DNA recombination"/>
    <property type="evidence" value="ECO:0007669"/>
    <property type="project" value="UniProtKB-KW"/>
</dbReference>
<name>A0A1J3DHC5_NOCCA</name>
<dbReference type="GO" id="GO:0006281">
    <property type="term" value="P:DNA repair"/>
    <property type="evidence" value="ECO:0007669"/>
    <property type="project" value="UniProtKB-KW"/>
</dbReference>
<organism evidence="4">
    <name type="scientific">Noccaea caerulescens</name>
    <name type="common">Alpine penny-cress</name>
    <name type="synonym">Thlaspi caerulescens</name>
    <dbReference type="NCBI Taxonomy" id="107243"/>
    <lineage>
        <taxon>Eukaryota</taxon>
        <taxon>Viridiplantae</taxon>
        <taxon>Streptophyta</taxon>
        <taxon>Embryophyta</taxon>
        <taxon>Tracheophyta</taxon>
        <taxon>Spermatophyta</taxon>
        <taxon>Magnoliopsida</taxon>
        <taxon>eudicotyledons</taxon>
        <taxon>Gunneridae</taxon>
        <taxon>Pentapetalae</taxon>
        <taxon>rosids</taxon>
        <taxon>malvids</taxon>
        <taxon>Brassicales</taxon>
        <taxon>Brassicaceae</taxon>
        <taxon>Coluteocarpeae</taxon>
        <taxon>Noccaea</taxon>
    </lineage>
</organism>
<dbReference type="GO" id="GO:0005524">
    <property type="term" value="F:ATP binding"/>
    <property type="evidence" value="ECO:0007669"/>
    <property type="project" value="UniProtKB-KW"/>
</dbReference>
<dbReference type="GO" id="GO:0043139">
    <property type="term" value="F:5'-3' DNA helicase activity"/>
    <property type="evidence" value="ECO:0007669"/>
    <property type="project" value="UniProtKB-EC"/>
</dbReference>
<dbReference type="GO" id="GO:0016887">
    <property type="term" value="F:ATP hydrolysis activity"/>
    <property type="evidence" value="ECO:0007669"/>
    <property type="project" value="RHEA"/>
</dbReference>
<keyword evidence="1" id="KW-0067">ATP-binding</keyword>
<evidence type="ECO:0000313" key="4">
    <source>
        <dbReference type="EMBL" id="JAU17440.1"/>
    </source>
</evidence>
<proteinExistence type="inferred from homology"/>
<dbReference type="Pfam" id="PF05970">
    <property type="entry name" value="PIF1"/>
    <property type="match status" value="1"/>
</dbReference>
<dbReference type="EMBL" id="GEVI01014880">
    <property type="protein sequence ID" value="JAU17440.1"/>
    <property type="molecule type" value="Transcribed_RNA"/>
</dbReference>
<protein>
    <recommendedName>
        <fullName evidence="1">ATP-dependent DNA helicase</fullName>
        <ecNumber evidence="1">5.6.2.3</ecNumber>
    </recommendedName>
</protein>
<dbReference type="PANTHER" id="PTHR10492:SF101">
    <property type="entry name" value="ATP-DEPENDENT DNA HELICASE"/>
    <property type="match status" value="1"/>
</dbReference>
<comment type="cofactor">
    <cofactor evidence="1">
        <name>Mg(2+)</name>
        <dbReference type="ChEBI" id="CHEBI:18420"/>
    </cofactor>
</comment>
<keyword evidence="1" id="KW-0547">Nucleotide-binding</keyword>
<comment type="similarity">
    <text evidence="1">Belongs to the helicase family.</text>
</comment>
<gene>
    <name evidence="4" type="ORF">GA_TR15873_c0_g1_i1_g.49422</name>
</gene>
<dbReference type="Gene3D" id="3.40.50.300">
    <property type="entry name" value="P-loop containing nucleotide triphosphate hydrolases"/>
    <property type="match status" value="1"/>
</dbReference>
<dbReference type="CDD" id="cd18809">
    <property type="entry name" value="SF1_C_RecD"/>
    <property type="match status" value="1"/>
</dbReference>
<dbReference type="PANTHER" id="PTHR10492">
    <property type="match status" value="1"/>
</dbReference>
<dbReference type="Pfam" id="PF21530">
    <property type="entry name" value="Pif1_2B_dom"/>
    <property type="match status" value="1"/>
</dbReference>
<sequence length="463" mass="51063">MESVEKKSGGVFFVNGFGGTGKTYLWKTLSTCIRSRGQIVINVASSGMAALLSDGGRTAHSRFAIPIQLNEGSVCFITPGSELAGLLSEAKLIIWDEAPMLHIHCFEAFDRSMKDISRAAKVANAEKPFGGKTIVFGGDFRQILPVIAKGSRGQIVQASLTSSLLWSHCKVLCLTKNMRLTVDSDLSEIESIKVFSEWILKLGDGKLSEPNDGEAVISIPNDMLLLDSLDPLVSISNAIYPSLIQNLGDKSFFKDRAILCPTNDVVDEVNKHIMELIPGEAKEYFSSDSICHSDSTAIRDKNVSVEFLNSIKCSGLPNHLLKLKKGVPVMLLRNIDQKNGLCNGTRLQITRLGEHVIEARIISRPDDSVSGDKVFIPRMLLSPTDVKLPFRFQRRQFPISPCFGMTINKSQGQSLSNVGIYLPKAVFTHGQLYVAVSRVKGEKQKRFKVPNFERGREKGYKNK</sequence>
<keyword evidence="1" id="KW-0378">Hydrolase</keyword>
<keyword evidence="1" id="KW-0227">DNA damage</keyword>
<keyword evidence="1 4" id="KW-0347">Helicase</keyword>
<comment type="catalytic activity">
    <reaction evidence="1">
        <text>ATP + H2O = ADP + phosphate + H(+)</text>
        <dbReference type="Rhea" id="RHEA:13065"/>
        <dbReference type="ChEBI" id="CHEBI:15377"/>
        <dbReference type="ChEBI" id="CHEBI:15378"/>
        <dbReference type="ChEBI" id="CHEBI:30616"/>
        <dbReference type="ChEBI" id="CHEBI:43474"/>
        <dbReference type="ChEBI" id="CHEBI:456216"/>
        <dbReference type="EC" id="5.6.2.3"/>
    </reaction>
</comment>
<feature type="domain" description="DNA helicase Pif1-like DEAD-box helicase" evidence="2">
    <location>
        <begin position="2"/>
        <end position="212"/>
    </location>
</feature>
<dbReference type="InterPro" id="IPR010285">
    <property type="entry name" value="DNA_helicase_pif1-like_DEAD"/>
</dbReference>
<dbReference type="AlphaFoldDB" id="A0A1J3DHC5"/>
<evidence type="ECO:0000256" key="1">
    <source>
        <dbReference type="RuleBase" id="RU363044"/>
    </source>
</evidence>